<evidence type="ECO:0000313" key="4">
    <source>
        <dbReference type="EMBL" id="OUS48719.1"/>
    </source>
</evidence>
<feature type="region of interest" description="Disordered" evidence="2">
    <location>
        <begin position="594"/>
        <end position="613"/>
    </location>
</feature>
<name>A0A1Y5IGM4_OSTTA</name>
<sequence length="613" mass="66182">MSQPVYAHGAHVAAPGAQVMYVDGAHAGGYVDGAYVTENYVGPISIVLGCILLGPLLCPLVFACPKSDATGKKPTKDYDRLDLSTCLDDDDPEVQRMRLDPNWADAAAAVYDRDVLEKKRSVCELLKELRASQDATMEKIAEAEQSARWVDAIDGAVETLDRLPEYEIKAREMAKSMIKLRERLEQMESRKFHVRERQSVMRVIIVGVVTGLAVRGVSAQADDTFVSECAGERLRSLVEVCTASENFNQDTCCASLRALDENDCFCNVNLGQVELGIRREVLPLVLQAEQACDLKLKFGNNCAALPPFTLSPPSAASPPAPSAIISPSIVPAPIRATCSVDGLVRLIQGGCASIGDNTNSPLATRVRASCCEALTSLNAEKCFCSEGKMVQELLREFPSNFLAMFSASESVCGTTIVGGWQCLPFVAKSPPPPPPPPPPSVVTPPIIRAPLPPFVGRTFGVVDREELTRQLSQELCRVSAYANILDDGCTRLPFLDATSNRARRCCEQIALMNTALCFCELSDVVQATKSAADVMFSATQYKCRPGFGTYAYEECRIVDAGPIPTPAPPPAPPPAQTGTRYVVAWWPWGGGSPASTDEPIWPDRPRVPSALLG</sequence>
<evidence type="ECO:0000256" key="3">
    <source>
        <dbReference type="SAM" id="Phobius"/>
    </source>
</evidence>
<dbReference type="EMBL" id="KZ155772">
    <property type="protein sequence ID" value="OUS48719.1"/>
    <property type="molecule type" value="Genomic_DNA"/>
</dbReference>
<reference evidence="4" key="1">
    <citation type="submission" date="2017-04" db="EMBL/GenBank/DDBJ databases">
        <title>Population genomics of picophytoplankton unveils novel chromosome hypervariability.</title>
        <authorList>
            <consortium name="DOE Joint Genome Institute"/>
            <person name="Blanc-Mathieu R."/>
            <person name="Krasovec M."/>
            <person name="Hebrard M."/>
            <person name="Yau S."/>
            <person name="Desgranges E."/>
            <person name="Martin J."/>
            <person name="Schackwitz W."/>
            <person name="Kuo A."/>
            <person name="Salin G."/>
            <person name="Donnadieu C."/>
            <person name="Desdevises Y."/>
            <person name="Sanchez-Ferandin S."/>
            <person name="Moreau H."/>
            <person name="Rivals E."/>
            <person name="Grigoriev I.V."/>
            <person name="Grimsley N."/>
            <person name="Eyre-Walker A."/>
            <person name="Piganeau G."/>
        </authorList>
    </citation>
    <scope>NUCLEOTIDE SEQUENCE [LARGE SCALE GENOMIC DNA]</scope>
    <source>
        <strain evidence="4">RCC 1115</strain>
    </source>
</reference>
<organism evidence="4">
    <name type="scientific">Ostreococcus tauri</name>
    <name type="common">Marine green alga</name>
    <dbReference type="NCBI Taxonomy" id="70448"/>
    <lineage>
        <taxon>Eukaryota</taxon>
        <taxon>Viridiplantae</taxon>
        <taxon>Chlorophyta</taxon>
        <taxon>Mamiellophyceae</taxon>
        <taxon>Mamiellales</taxon>
        <taxon>Bathycoccaceae</taxon>
        <taxon>Ostreococcus</taxon>
    </lineage>
</organism>
<keyword evidence="3" id="KW-0812">Transmembrane</keyword>
<evidence type="ECO:0000256" key="2">
    <source>
        <dbReference type="SAM" id="MobiDB-lite"/>
    </source>
</evidence>
<feature type="coiled-coil region" evidence="1">
    <location>
        <begin position="170"/>
        <end position="197"/>
    </location>
</feature>
<keyword evidence="3" id="KW-1133">Transmembrane helix</keyword>
<keyword evidence="1" id="KW-0175">Coiled coil</keyword>
<evidence type="ECO:0000256" key="1">
    <source>
        <dbReference type="SAM" id="Coils"/>
    </source>
</evidence>
<feature type="transmembrane region" description="Helical" evidence="3">
    <location>
        <begin position="40"/>
        <end position="63"/>
    </location>
</feature>
<dbReference type="AlphaFoldDB" id="A0A1Y5IGM4"/>
<keyword evidence="3" id="KW-0472">Membrane</keyword>
<protein>
    <submittedName>
        <fullName evidence="4">Uncharacterized protein</fullName>
    </submittedName>
</protein>
<gene>
    <name evidence="4" type="ORF">BE221DRAFT_197092</name>
</gene>
<accession>A0A1Y5IGM4</accession>
<feature type="transmembrane region" description="Helical" evidence="3">
    <location>
        <begin position="200"/>
        <end position="218"/>
    </location>
</feature>
<proteinExistence type="predicted"/>
<dbReference type="Proteomes" id="UP000195557">
    <property type="component" value="Unassembled WGS sequence"/>
</dbReference>